<evidence type="ECO:0000313" key="1">
    <source>
        <dbReference type="EMBL" id="KAH3730876.1"/>
    </source>
</evidence>
<reference evidence="1" key="2">
    <citation type="submission" date="2020-11" db="EMBL/GenBank/DDBJ databases">
        <authorList>
            <person name="McCartney M.A."/>
            <person name="Auch B."/>
            <person name="Kono T."/>
            <person name="Mallez S."/>
            <person name="Becker A."/>
            <person name="Gohl D.M."/>
            <person name="Silverstein K.A.T."/>
            <person name="Koren S."/>
            <person name="Bechman K.B."/>
            <person name="Herman A."/>
            <person name="Abrahante J.E."/>
            <person name="Garbe J."/>
        </authorList>
    </citation>
    <scope>NUCLEOTIDE SEQUENCE</scope>
    <source>
        <strain evidence="1">Duluth1</strain>
        <tissue evidence="1">Whole animal</tissue>
    </source>
</reference>
<dbReference type="Proteomes" id="UP000828390">
    <property type="component" value="Unassembled WGS sequence"/>
</dbReference>
<accession>A0A9D4CU40</accession>
<dbReference type="EMBL" id="JAIWYP010000012">
    <property type="protein sequence ID" value="KAH3730876.1"/>
    <property type="molecule type" value="Genomic_DNA"/>
</dbReference>
<comment type="caution">
    <text evidence="1">The sequence shown here is derived from an EMBL/GenBank/DDBJ whole genome shotgun (WGS) entry which is preliminary data.</text>
</comment>
<name>A0A9D4CU40_DREPO</name>
<dbReference type="AlphaFoldDB" id="A0A9D4CU40"/>
<keyword evidence="2" id="KW-1185">Reference proteome</keyword>
<gene>
    <name evidence="1" type="ORF">DPMN_056875</name>
</gene>
<proteinExistence type="predicted"/>
<reference evidence="1" key="1">
    <citation type="journal article" date="2019" name="bioRxiv">
        <title>The Genome of the Zebra Mussel, Dreissena polymorpha: A Resource for Invasive Species Research.</title>
        <authorList>
            <person name="McCartney M.A."/>
            <person name="Auch B."/>
            <person name="Kono T."/>
            <person name="Mallez S."/>
            <person name="Zhang Y."/>
            <person name="Obille A."/>
            <person name="Becker A."/>
            <person name="Abrahante J.E."/>
            <person name="Garbe J."/>
            <person name="Badalamenti J.P."/>
            <person name="Herman A."/>
            <person name="Mangelson H."/>
            <person name="Liachko I."/>
            <person name="Sullivan S."/>
            <person name="Sone E.D."/>
            <person name="Koren S."/>
            <person name="Silverstein K.A.T."/>
            <person name="Beckman K.B."/>
            <person name="Gohl D.M."/>
        </authorList>
    </citation>
    <scope>NUCLEOTIDE SEQUENCE</scope>
    <source>
        <strain evidence="1">Duluth1</strain>
        <tissue evidence="1">Whole animal</tissue>
    </source>
</reference>
<evidence type="ECO:0000313" key="2">
    <source>
        <dbReference type="Proteomes" id="UP000828390"/>
    </source>
</evidence>
<sequence length="76" mass="8747">MPTCIEHYIERISIQPFNLLIQLHQVTLRQFLVKVPVVSLKATTRHHSRMQEVKSGEGHIKTEEGNAFYSSCGVRQ</sequence>
<protein>
    <submittedName>
        <fullName evidence="1">Uncharacterized protein</fullName>
    </submittedName>
</protein>
<organism evidence="1 2">
    <name type="scientific">Dreissena polymorpha</name>
    <name type="common">Zebra mussel</name>
    <name type="synonym">Mytilus polymorpha</name>
    <dbReference type="NCBI Taxonomy" id="45954"/>
    <lineage>
        <taxon>Eukaryota</taxon>
        <taxon>Metazoa</taxon>
        <taxon>Spiralia</taxon>
        <taxon>Lophotrochozoa</taxon>
        <taxon>Mollusca</taxon>
        <taxon>Bivalvia</taxon>
        <taxon>Autobranchia</taxon>
        <taxon>Heteroconchia</taxon>
        <taxon>Euheterodonta</taxon>
        <taxon>Imparidentia</taxon>
        <taxon>Neoheterodontei</taxon>
        <taxon>Myida</taxon>
        <taxon>Dreissenoidea</taxon>
        <taxon>Dreissenidae</taxon>
        <taxon>Dreissena</taxon>
    </lineage>
</organism>